<protein>
    <submittedName>
        <fullName evidence="9">Rhomboid family intramembrane serine protease</fullName>
    </submittedName>
</protein>
<dbReference type="GO" id="GO:0006508">
    <property type="term" value="P:proteolysis"/>
    <property type="evidence" value="ECO:0007669"/>
    <property type="project" value="UniProtKB-KW"/>
</dbReference>
<evidence type="ECO:0000256" key="6">
    <source>
        <dbReference type="ARBA" id="ARBA00023136"/>
    </source>
</evidence>
<evidence type="ECO:0000256" key="4">
    <source>
        <dbReference type="ARBA" id="ARBA00022801"/>
    </source>
</evidence>
<evidence type="ECO:0000256" key="7">
    <source>
        <dbReference type="SAM" id="Phobius"/>
    </source>
</evidence>
<feature type="domain" description="Peptidase S54 rhomboid" evidence="8">
    <location>
        <begin position="66"/>
        <end position="218"/>
    </location>
</feature>
<dbReference type="PANTHER" id="PTHR43731:SF14">
    <property type="entry name" value="PRESENILIN-ASSOCIATED RHOMBOID-LIKE PROTEIN, MITOCHONDRIAL"/>
    <property type="match status" value="1"/>
</dbReference>
<keyword evidence="9" id="KW-0645">Protease</keyword>
<dbReference type="Gene3D" id="1.20.1540.10">
    <property type="entry name" value="Rhomboid-like"/>
    <property type="match status" value="1"/>
</dbReference>
<dbReference type="PANTHER" id="PTHR43731">
    <property type="entry name" value="RHOMBOID PROTEASE"/>
    <property type="match status" value="1"/>
</dbReference>
<evidence type="ECO:0000256" key="1">
    <source>
        <dbReference type="ARBA" id="ARBA00004141"/>
    </source>
</evidence>
<feature type="transmembrane region" description="Helical" evidence="7">
    <location>
        <begin position="182"/>
        <end position="199"/>
    </location>
</feature>
<feature type="transmembrane region" description="Helical" evidence="7">
    <location>
        <begin position="104"/>
        <end position="126"/>
    </location>
</feature>
<dbReference type="InterPro" id="IPR022764">
    <property type="entry name" value="Peptidase_S54_rhomboid_dom"/>
</dbReference>
<dbReference type="SUPFAM" id="SSF144091">
    <property type="entry name" value="Rhomboid-like"/>
    <property type="match status" value="1"/>
</dbReference>
<evidence type="ECO:0000259" key="8">
    <source>
        <dbReference type="Pfam" id="PF01694"/>
    </source>
</evidence>
<dbReference type="AlphaFoldDB" id="A0A1T1H1B9"/>
<feature type="transmembrane region" description="Helical" evidence="7">
    <location>
        <begin position="18"/>
        <end position="38"/>
    </location>
</feature>
<evidence type="ECO:0000313" key="10">
    <source>
        <dbReference type="Proteomes" id="UP000191160"/>
    </source>
</evidence>
<feature type="transmembrane region" description="Helical" evidence="7">
    <location>
        <begin position="205"/>
        <end position="221"/>
    </location>
</feature>
<name>A0A1T1H1B9_9GAMM</name>
<accession>A0A1T1H1B9</accession>
<keyword evidence="6 7" id="KW-0472">Membrane</keyword>
<dbReference type="EMBL" id="MVKX01000004">
    <property type="protein sequence ID" value="OOV83662.1"/>
    <property type="molecule type" value="Genomic_DNA"/>
</dbReference>
<evidence type="ECO:0000256" key="5">
    <source>
        <dbReference type="ARBA" id="ARBA00022989"/>
    </source>
</evidence>
<keyword evidence="3 7" id="KW-0812">Transmembrane</keyword>
<feature type="transmembrane region" description="Helical" evidence="7">
    <location>
        <begin position="70"/>
        <end position="92"/>
    </location>
</feature>
<dbReference type="RefSeq" id="WP_078189937.1">
    <property type="nucleotide sequence ID" value="NZ_JAMCOZ010000007.1"/>
</dbReference>
<feature type="transmembrane region" description="Helical" evidence="7">
    <location>
        <begin position="228"/>
        <end position="246"/>
    </location>
</feature>
<comment type="caution">
    <text evidence="9">The sequence shown here is derived from an EMBL/GenBank/DDBJ whole genome shotgun (WGS) entry which is preliminary data.</text>
</comment>
<keyword evidence="5 7" id="KW-1133">Transmembrane helix</keyword>
<keyword evidence="10" id="KW-1185">Reference proteome</keyword>
<feature type="transmembrane region" description="Helical" evidence="7">
    <location>
        <begin position="146"/>
        <end position="170"/>
    </location>
</feature>
<organism evidence="9 10">
    <name type="scientific">Acinetobacter amyesii</name>
    <dbReference type="NCBI Taxonomy" id="2942470"/>
    <lineage>
        <taxon>Bacteria</taxon>
        <taxon>Pseudomonadati</taxon>
        <taxon>Pseudomonadota</taxon>
        <taxon>Gammaproteobacteria</taxon>
        <taxon>Moraxellales</taxon>
        <taxon>Moraxellaceae</taxon>
        <taxon>Acinetobacter</taxon>
    </lineage>
</organism>
<dbReference type="Pfam" id="PF01694">
    <property type="entry name" value="Rhomboid"/>
    <property type="match status" value="1"/>
</dbReference>
<dbReference type="GO" id="GO:0004252">
    <property type="term" value="F:serine-type endopeptidase activity"/>
    <property type="evidence" value="ECO:0007669"/>
    <property type="project" value="InterPro"/>
</dbReference>
<dbReference type="GO" id="GO:0016020">
    <property type="term" value="C:membrane"/>
    <property type="evidence" value="ECO:0007669"/>
    <property type="project" value="UniProtKB-SubCell"/>
</dbReference>
<dbReference type="InterPro" id="IPR050925">
    <property type="entry name" value="Rhomboid_protease_S54"/>
</dbReference>
<reference evidence="9 10" key="1">
    <citation type="submission" date="2017-02" db="EMBL/GenBank/DDBJ databases">
        <title>Acinetobacter sp. ANC 4945, whole genome shotgun sequencing project.</title>
        <authorList>
            <person name="Radolfova-Krizova L."/>
            <person name="Al Atrouni A."/>
            <person name="Nemec A."/>
        </authorList>
    </citation>
    <scope>NUCLEOTIDE SEQUENCE [LARGE SCALE GENOMIC DNA]</scope>
    <source>
        <strain evidence="9 10">ANC 4945</strain>
    </source>
</reference>
<comment type="similarity">
    <text evidence="2">Belongs to the peptidase S54 family.</text>
</comment>
<dbReference type="Proteomes" id="UP000191160">
    <property type="component" value="Unassembled WGS sequence"/>
</dbReference>
<proteinExistence type="inferred from homology"/>
<keyword evidence="4" id="KW-0378">Hydrolase</keyword>
<evidence type="ECO:0000313" key="9">
    <source>
        <dbReference type="EMBL" id="OOV83662.1"/>
    </source>
</evidence>
<evidence type="ECO:0000256" key="2">
    <source>
        <dbReference type="ARBA" id="ARBA00009045"/>
    </source>
</evidence>
<evidence type="ECO:0000256" key="3">
    <source>
        <dbReference type="ARBA" id="ARBA00022692"/>
    </source>
</evidence>
<sequence>MSELSPPAVSTRKLQIQLWWITALLITINVGLFGWQVLHGMNVSQPDTLDALRWGADYAPLTFLEEPIRLFSSMFFHFGLIHLMLNMWALYIFGSVAEQMLGRFYFLGLYVLAGLMGSLLSGYLTIQDSYALLAEGAANQQLFPSIGAGASGAVMGLGAALTIISLLPMLPKQQFYLDKKTLLMVMGINLAMGFMISGINNAAHIGGMLMGAALAFIWYVGQKLHQSLLIQMIGLIAAVVGCYLFYLHCQQLIQPILPLWEHFILLMKQSLAAR</sequence>
<dbReference type="InterPro" id="IPR035952">
    <property type="entry name" value="Rhomboid-like_sf"/>
</dbReference>
<comment type="subcellular location">
    <subcellularLocation>
        <location evidence="1">Membrane</location>
        <topology evidence="1">Multi-pass membrane protein</topology>
    </subcellularLocation>
</comment>
<gene>
    <name evidence="9" type="ORF">B1202_07430</name>
</gene>